<comment type="caution">
    <text evidence="2">The sequence shown here is derived from an EMBL/GenBank/DDBJ whole genome shotgun (WGS) entry which is preliminary data.</text>
</comment>
<dbReference type="AlphaFoldDB" id="A0ABD2GB87"/>
<feature type="domain" description="SNTX thioredoxin-like" evidence="1">
    <location>
        <begin position="10"/>
        <end position="74"/>
    </location>
</feature>
<evidence type="ECO:0000259" key="1">
    <source>
        <dbReference type="Pfam" id="PF18078"/>
    </source>
</evidence>
<proteinExistence type="predicted"/>
<organism evidence="2 3">
    <name type="scientific">Pagothenia borchgrevinki</name>
    <name type="common">Bald rockcod</name>
    <name type="synonym">Trematomus borchgrevinki</name>
    <dbReference type="NCBI Taxonomy" id="8213"/>
    <lineage>
        <taxon>Eukaryota</taxon>
        <taxon>Metazoa</taxon>
        <taxon>Chordata</taxon>
        <taxon>Craniata</taxon>
        <taxon>Vertebrata</taxon>
        <taxon>Euteleostomi</taxon>
        <taxon>Actinopterygii</taxon>
        <taxon>Neopterygii</taxon>
        <taxon>Teleostei</taxon>
        <taxon>Neoteleostei</taxon>
        <taxon>Acanthomorphata</taxon>
        <taxon>Eupercaria</taxon>
        <taxon>Perciformes</taxon>
        <taxon>Notothenioidei</taxon>
        <taxon>Nototheniidae</taxon>
        <taxon>Pagothenia</taxon>
    </lineage>
</organism>
<dbReference type="Pfam" id="PF18078">
    <property type="entry name" value="Thioredoxin_11"/>
    <property type="match status" value="1"/>
</dbReference>
<accession>A0ABD2GB87</accession>
<sequence>MDQYLNSPECASTEEEPWYYSDDVLEKMRQKVEDCMKASVNTCFLIAAIENKKFKGATLYFYLYGILQTEDFKPPFMEVKTGDLKSLSEVKKHTGK</sequence>
<reference evidence="2 3" key="2">
    <citation type="journal article" date="2024" name="G3 (Bethesda)">
        <title>The genome of the cryopelagic Antarctic bald notothen, Trematomus borchgrevinki.</title>
        <authorList>
            <person name="Rayamajhi N."/>
            <person name="Rivera-Colon A.G."/>
            <person name="Minhas B.F."/>
            <person name="Cheng C.C."/>
            <person name="Catchen J.M."/>
        </authorList>
    </citation>
    <scope>NUCLEOTIDE SEQUENCE [LARGE SCALE GENOMIC DNA]</scope>
    <source>
        <strain evidence="2">AGRC-2024</strain>
    </source>
</reference>
<name>A0ABD2GB87_PAGBO</name>
<keyword evidence="3" id="KW-1185">Reference proteome</keyword>
<gene>
    <name evidence="2" type="ORF">OYC64_001349</name>
</gene>
<reference evidence="2 3" key="1">
    <citation type="journal article" date="2022" name="G3 (Bethesda)">
        <title>Evaluating Illumina-, Nanopore-, and PacBio-based genome assembly strategies with the bald notothen, Trematomus borchgrevinki.</title>
        <authorList>
            <person name="Rayamajhi N."/>
            <person name="Cheng C.C."/>
            <person name="Catchen J.M."/>
        </authorList>
    </citation>
    <scope>NUCLEOTIDE SEQUENCE [LARGE SCALE GENOMIC DNA]</scope>
    <source>
        <strain evidence="2">AGRC-2024</strain>
    </source>
</reference>
<dbReference type="Proteomes" id="UP001619887">
    <property type="component" value="Unassembled WGS sequence"/>
</dbReference>
<protein>
    <recommendedName>
        <fullName evidence="1">SNTX thioredoxin-like domain-containing protein</fullName>
    </recommendedName>
</protein>
<evidence type="ECO:0000313" key="3">
    <source>
        <dbReference type="Proteomes" id="UP001619887"/>
    </source>
</evidence>
<evidence type="ECO:0000313" key="2">
    <source>
        <dbReference type="EMBL" id="KAL3051053.1"/>
    </source>
</evidence>
<dbReference type="EMBL" id="JBIYXZ010002080">
    <property type="protein sequence ID" value="KAL3051053.1"/>
    <property type="molecule type" value="Genomic_DNA"/>
</dbReference>
<dbReference type="InterPro" id="IPR040581">
    <property type="entry name" value="Thioredoxin_11"/>
</dbReference>